<comment type="pathway">
    <text evidence="1 8">Amino-acid biosynthesis; L-histidine biosynthesis; L-histidine from 5-phospho-alpha-D-ribose 1-diphosphate: step 8/9.</text>
</comment>
<dbReference type="InterPro" id="IPR004013">
    <property type="entry name" value="PHP_dom"/>
</dbReference>
<evidence type="ECO:0000256" key="1">
    <source>
        <dbReference type="ARBA" id="ARBA00004970"/>
    </source>
</evidence>
<dbReference type="Pfam" id="PF02811">
    <property type="entry name" value="PHP"/>
    <property type="match status" value="1"/>
</dbReference>
<evidence type="ECO:0000313" key="11">
    <source>
        <dbReference type="Proteomes" id="UP000184082"/>
    </source>
</evidence>
<evidence type="ECO:0000259" key="9">
    <source>
        <dbReference type="SMART" id="SM00481"/>
    </source>
</evidence>
<keyword evidence="4 8" id="KW-0028">Amino-acid biosynthesis</keyword>
<organism evidence="10 11">
    <name type="scientific">Caminicella sporogenes DSM 14501</name>
    <dbReference type="NCBI Taxonomy" id="1121266"/>
    <lineage>
        <taxon>Bacteria</taxon>
        <taxon>Bacillati</taxon>
        <taxon>Bacillota</taxon>
        <taxon>Clostridia</taxon>
        <taxon>Peptostreptococcales</taxon>
        <taxon>Caminicellaceae</taxon>
        <taxon>Caminicella</taxon>
    </lineage>
</organism>
<dbReference type="GO" id="GO:0000105">
    <property type="term" value="P:L-histidine biosynthetic process"/>
    <property type="evidence" value="ECO:0007669"/>
    <property type="project" value="UniProtKB-UniRule"/>
</dbReference>
<dbReference type="EC" id="3.1.3.15" evidence="3 8"/>
<comment type="catalytic activity">
    <reaction evidence="7 8">
        <text>L-histidinol phosphate + H2O = L-histidinol + phosphate</text>
        <dbReference type="Rhea" id="RHEA:14465"/>
        <dbReference type="ChEBI" id="CHEBI:15377"/>
        <dbReference type="ChEBI" id="CHEBI:43474"/>
        <dbReference type="ChEBI" id="CHEBI:57699"/>
        <dbReference type="ChEBI" id="CHEBI:57980"/>
        <dbReference type="EC" id="3.1.3.15"/>
    </reaction>
</comment>
<name>A0A1M6S432_9FIRM</name>
<comment type="similarity">
    <text evidence="2 8">Belongs to the PHP hydrolase family. HisK subfamily.</text>
</comment>
<evidence type="ECO:0000256" key="2">
    <source>
        <dbReference type="ARBA" id="ARBA00009152"/>
    </source>
</evidence>
<sequence>MYDYHVHSNFSADCKIDMKDMIEKAINLNIKEICFTDHIDYEYCDPSINFDFDIEEYTNYINKMKNLYKGKIKVLKGVEIGIQPHIIEKCEKFINRNDFDFVICSIHTCNKKDLYSGDFFINKTPKEAYIKYFEELLYCIKKFDSFNVVGHLNIITRYNKEVAKENIRNYFDILEEIFKTLIDKNKGIEINTSGFRYNIDNLMPPKEVLKFYKELGGQIITTGSDSHIPETLGEKFDYVYEVLKDIGFRYITTFEKMKPKFVKI</sequence>
<evidence type="ECO:0000256" key="4">
    <source>
        <dbReference type="ARBA" id="ARBA00022605"/>
    </source>
</evidence>
<dbReference type="EMBL" id="FRAJ01000016">
    <property type="protein sequence ID" value="SHK39446.1"/>
    <property type="molecule type" value="Genomic_DNA"/>
</dbReference>
<evidence type="ECO:0000313" key="10">
    <source>
        <dbReference type="EMBL" id="SHK39446.1"/>
    </source>
</evidence>
<evidence type="ECO:0000256" key="8">
    <source>
        <dbReference type="RuleBase" id="RU366003"/>
    </source>
</evidence>
<evidence type="ECO:0000256" key="5">
    <source>
        <dbReference type="ARBA" id="ARBA00022801"/>
    </source>
</evidence>
<protein>
    <recommendedName>
        <fullName evidence="3 8">Histidinol-phosphatase</fullName>
        <shortName evidence="8">HolPase</shortName>
        <ecNumber evidence="3 8">3.1.3.15</ecNumber>
    </recommendedName>
</protein>
<dbReference type="InterPro" id="IPR003141">
    <property type="entry name" value="Pol/His_phosphatase_N"/>
</dbReference>
<dbReference type="InterPro" id="IPR010140">
    <property type="entry name" value="Histidinol_P_phosphatase_HisJ"/>
</dbReference>
<dbReference type="Gene3D" id="3.20.20.140">
    <property type="entry name" value="Metal-dependent hydrolases"/>
    <property type="match status" value="1"/>
</dbReference>
<dbReference type="InterPro" id="IPR016195">
    <property type="entry name" value="Pol/histidinol_Pase-like"/>
</dbReference>
<gene>
    <name evidence="10" type="ORF">SAMN02745883_01952</name>
</gene>
<keyword evidence="5 8" id="KW-0378">Hydrolase</keyword>
<proteinExistence type="inferred from homology"/>
<keyword evidence="6 8" id="KW-0368">Histidine biosynthesis</keyword>
<dbReference type="GO" id="GO:0004401">
    <property type="term" value="F:histidinol-phosphatase activity"/>
    <property type="evidence" value="ECO:0007669"/>
    <property type="project" value="UniProtKB-UniRule"/>
</dbReference>
<dbReference type="RefSeq" id="WP_094756837.1">
    <property type="nucleotide sequence ID" value="NZ_FRAJ01000016.1"/>
</dbReference>
<dbReference type="AlphaFoldDB" id="A0A1M6S432"/>
<dbReference type="SMART" id="SM00481">
    <property type="entry name" value="POLIIIAc"/>
    <property type="match status" value="1"/>
</dbReference>
<evidence type="ECO:0000256" key="7">
    <source>
        <dbReference type="ARBA" id="ARBA00049158"/>
    </source>
</evidence>
<reference evidence="10 11" key="1">
    <citation type="submission" date="2016-11" db="EMBL/GenBank/DDBJ databases">
        <authorList>
            <person name="Jaros S."/>
            <person name="Januszkiewicz K."/>
            <person name="Wedrychowicz H."/>
        </authorList>
    </citation>
    <scope>NUCLEOTIDE SEQUENCE [LARGE SCALE GENOMIC DNA]</scope>
    <source>
        <strain evidence="10 11">DSM 14501</strain>
    </source>
</reference>
<dbReference type="STRING" id="1121266.SAMN02745883_01952"/>
<dbReference type="GO" id="GO:0005737">
    <property type="term" value="C:cytoplasm"/>
    <property type="evidence" value="ECO:0007669"/>
    <property type="project" value="TreeGrafter"/>
</dbReference>
<keyword evidence="11" id="KW-1185">Reference proteome</keyword>
<dbReference type="UniPathway" id="UPA00031">
    <property type="reaction ID" value="UER00013"/>
</dbReference>
<dbReference type="PANTHER" id="PTHR21039:SF0">
    <property type="entry name" value="HISTIDINOL-PHOSPHATASE"/>
    <property type="match status" value="1"/>
</dbReference>
<dbReference type="PANTHER" id="PTHR21039">
    <property type="entry name" value="HISTIDINOL PHOSPHATASE-RELATED"/>
    <property type="match status" value="1"/>
</dbReference>
<dbReference type="Proteomes" id="UP000184082">
    <property type="component" value="Unassembled WGS sequence"/>
</dbReference>
<dbReference type="SUPFAM" id="SSF89550">
    <property type="entry name" value="PHP domain-like"/>
    <property type="match status" value="1"/>
</dbReference>
<dbReference type="NCBIfam" id="TIGR01856">
    <property type="entry name" value="hisJ_fam"/>
    <property type="match status" value="1"/>
</dbReference>
<accession>A0A1M6S432</accession>
<evidence type="ECO:0000256" key="3">
    <source>
        <dbReference type="ARBA" id="ARBA00013085"/>
    </source>
</evidence>
<evidence type="ECO:0000256" key="6">
    <source>
        <dbReference type="ARBA" id="ARBA00023102"/>
    </source>
</evidence>
<feature type="domain" description="Polymerase/histidinol phosphatase N-terminal" evidence="9">
    <location>
        <begin position="2"/>
        <end position="84"/>
    </location>
</feature>